<organism evidence="6 7">
    <name type="scientific">Nitrospina watsonii</name>
    <dbReference type="NCBI Taxonomy" id="1323948"/>
    <lineage>
        <taxon>Bacteria</taxon>
        <taxon>Pseudomonadati</taxon>
        <taxon>Nitrospinota/Tectimicrobiota group</taxon>
        <taxon>Nitrospinota</taxon>
        <taxon>Nitrospinia</taxon>
        <taxon>Nitrospinales</taxon>
        <taxon>Nitrospinaceae</taxon>
        <taxon>Nitrospina</taxon>
    </lineage>
</organism>
<evidence type="ECO:0000256" key="1">
    <source>
        <dbReference type="ARBA" id="ARBA00005990"/>
    </source>
</evidence>
<dbReference type="Gene3D" id="3.40.50.360">
    <property type="match status" value="1"/>
</dbReference>
<keyword evidence="7" id="KW-1185">Reference proteome</keyword>
<evidence type="ECO:0000256" key="3">
    <source>
        <dbReference type="ARBA" id="ARBA00022643"/>
    </source>
</evidence>
<dbReference type="EMBL" id="OX336137">
    <property type="protein sequence ID" value="CAI2718138.1"/>
    <property type="molecule type" value="Genomic_DNA"/>
</dbReference>
<dbReference type="RefSeq" id="WP_282011047.1">
    <property type="nucleotide sequence ID" value="NZ_OX336137.1"/>
</dbReference>
<keyword evidence="3" id="KW-0288">FMN</keyword>
<dbReference type="Proteomes" id="UP001157733">
    <property type="component" value="Chromosome"/>
</dbReference>
<sequence>MPKVILIQGSLNPDSNTAKLIAATAKQLEQRNVKHEIIDLRNLELQFCDSRPLKEYNHDTKTVHQKLADAQGFIFGMPVYCYSVSGPLKNFIDIHSSAMEKKWAGIVGQAGGKSSYMALGDLARILAFESHVTTVQPHVYTTYDDYNGDAMTSDKTQAKIEEMLDNLIACLHAVKEENA</sequence>
<accession>A0ABN8W104</accession>
<dbReference type="InterPro" id="IPR029039">
    <property type="entry name" value="Flavoprotein-like_sf"/>
</dbReference>
<evidence type="ECO:0000259" key="5">
    <source>
        <dbReference type="Pfam" id="PF03358"/>
    </source>
</evidence>
<proteinExistence type="inferred from homology"/>
<dbReference type="InterPro" id="IPR051814">
    <property type="entry name" value="NAD(P)H-dep_FMN_reductase"/>
</dbReference>
<dbReference type="PANTHER" id="PTHR43408:SF2">
    <property type="entry name" value="FMN REDUCTASE (NADPH)"/>
    <property type="match status" value="1"/>
</dbReference>
<name>A0ABN8W104_9BACT</name>
<evidence type="ECO:0000256" key="2">
    <source>
        <dbReference type="ARBA" id="ARBA00022630"/>
    </source>
</evidence>
<dbReference type="InterPro" id="IPR005025">
    <property type="entry name" value="FMN_Rdtase-like_dom"/>
</dbReference>
<dbReference type="SUPFAM" id="SSF52218">
    <property type="entry name" value="Flavoproteins"/>
    <property type="match status" value="1"/>
</dbReference>
<keyword evidence="2" id="KW-0285">Flavoprotein</keyword>
<reference evidence="6 7" key="1">
    <citation type="submission" date="2022-09" db="EMBL/GenBank/DDBJ databases">
        <authorList>
            <person name="Kop L."/>
        </authorList>
    </citation>
    <scope>NUCLEOTIDE SEQUENCE [LARGE SCALE GENOMIC DNA]</scope>
    <source>
        <strain evidence="6 7">347</strain>
    </source>
</reference>
<dbReference type="PANTHER" id="PTHR43408">
    <property type="entry name" value="FMN REDUCTASE (NADPH)"/>
    <property type="match status" value="1"/>
</dbReference>
<comment type="similarity">
    <text evidence="1">Belongs to the SsuE family.</text>
</comment>
<gene>
    <name evidence="6" type="ORF">NSPWAT_1279</name>
</gene>
<evidence type="ECO:0000313" key="7">
    <source>
        <dbReference type="Proteomes" id="UP001157733"/>
    </source>
</evidence>
<dbReference type="Pfam" id="PF03358">
    <property type="entry name" value="FMN_red"/>
    <property type="match status" value="1"/>
</dbReference>
<keyword evidence="4" id="KW-0560">Oxidoreductase</keyword>
<evidence type="ECO:0000313" key="6">
    <source>
        <dbReference type="EMBL" id="CAI2718138.1"/>
    </source>
</evidence>
<evidence type="ECO:0000256" key="4">
    <source>
        <dbReference type="ARBA" id="ARBA00023002"/>
    </source>
</evidence>
<protein>
    <submittedName>
        <fullName evidence="6">NADPH-dependent FMN reductase</fullName>
    </submittedName>
</protein>
<feature type="domain" description="NADPH-dependent FMN reductase-like" evidence="5">
    <location>
        <begin position="2"/>
        <end position="139"/>
    </location>
</feature>